<accession>A0ABD0KL60</accession>
<keyword evidence="2" id="KW-1185">Reference proteome</keyword>
<reference evidence="1 2" key="1">
    <citation type="journal article" date="2023" name="Sci. Data">
        <title>Genome assembly of the Korean intertidal mud-creeper Batillaria attramentaria.</title>
        <authorList>
            <person name="Patra A.K."/>
            <person name="Ho P.T."/>
            <person name="Jun S."/>
            <person name="Lee S.J."/>
            <person name="Kim Y."/>
            <person name="Won Y.J."/>
        </authorList>
    </citation>
    <scope>NUCLEOTIDE SEQUENCE [LARGE SCALE GENOMIC DNA]</scope>
    <source>
        <strain evidence="1">Wonlab-2016</strain>
    </source>
</reference>
<dbReference type="AlphaFoldDB" id="A0ABD0KL60"/>
<proteinExistence type="predicted"/>
<comment type="caution">
    <text evidence="1">The sequence shown here is derived from an EMBL/GenBank/DDBJ whole genome shotgun (WGS) entry which is preliminary data.</text>
</comment>
<dbReference type="Proteomes" id="UP001519460">
    <property type="component" value="Unassembled WGS sequence"/>
</dbReference>
<evidence type="ECO:0000313" key="2">
    <source>
        <dbReference type="Proteomes" id="UP001519460"/>
    </source>
</evidence>
<evidence type="ECO:0008006" key="3">
    <source>
        <dbReference type="Google" id="ProtNLM"/>
    </source>
</evidence>
<protein>
    <recommendedName>
        <fullName evidence="3">PH domain-containing protein</fullName>
    </recommendedName>
</protein>
<dbReference type="EMBL" id="JACVVK020000163">
    <property type="protein sequence ID" value="KAK7487540.1"/>
    <property type="molecule type" value="Genomic_DNA"/>
</dbReference>
<name>A0ABD0KL60_9CAEN</name>
<gene>
    <name evidence="1" type="ORF">BaRGS_00021242</name>
</gene>
<organism evidence="1 2">
    <name type="scientific">Batillaria attramentaria</name>
    <dbReference type="NCBI Taxonomy" id="370345"/>
    <lineage>
        <taxon>Eukaryota</taxon>
        <taxon>Metazoa</taxon>
        <taxon>Spiralia</taxon>
        <taxon>Lophotrochozoa</taxon>
        <taxon>Mollusca</taxon>
        <taxon>Gastropoda</taxon>
        <taxon>Caenogastropoda</taxon>
        <taxon>Sorbeoconcha</taxon>
        <taxon>Cerithioidea</taxon>
        <taxon>Batillariidae</taxon>
        <taxon>Batillaria</taxon>
    </lineage>
</organism>
<sequence length="87" mass="9987">MALTLWMEALQKLACSGKLREKKLMDAEVEGMGVDRYESKIKRTLFAYFSRLDRQGRGAVWKGGPFVPARLRSVVMIVDLFINVQHQ</sequence>
<evidence type="ECO:0000313" key="1">
    <source>
        <dbReference type="EMBL" id="KAK7487540.1"/>
    </source>
</evidence>